<sequence length="91" mass="10186">MSSCNVKPAVLQLISDPVVQKIASNLQKSPAQILLRWAVQQNIGVLPKSSNPKHIAENFDIFSFELTSEDMASLSNLDVQYHYCWNPQSVL</sequence>
<evidence type="ECO:0000256" key="1">
    <source>
        <dbReference type="ARBA" id="ARBA00007905"/>
    </source>
</evidence>
<comment type="caution">
    <text evidence="5">The sequence shown here is derived from an EMBL/GenBank/DDBJ whole genome shotgun (WGS) entry which is preliminary data.</text>
</comment>
<dbReference type="InterPro" id="IPR023210">
    <property type="entry name" value="NADP_OxRdtase_dom"/>
</dbReference>
<gene>
    <name evidence="5" type="ORF">FSP39_011284</name>
</gene>
<dbReference type="Proteomes" id="UP001186944">
    <property type="component" value="Unassembled WGS sequence"/>
</dbReference>
<proteinExistence type="inferred from homology"/>
<dbReference type="PANTHER" id="PTHR43827:SF3">
    <property type="entry name" value="NADP-DEPENDENT OXIDOREDUCTASE DOMAIN-CONTAINING PROTEIN"/>
    <property type="match status" value="1"/>
</dbReference>
<dbReference type="InterPro" id="IPR020471">
    <property type="entry name" value="AKR"/>
</dbReference>
<evidence type="ECO:0000256" key="2">
    <source>
        <dbReference type="ARBA" id="ARBA00022857"/>
    </source>
</evidence>
<comment type="similarity">
    <text evidence="1">Belongs to the aldo/keto reductase family.</text>
</comment>
<keyword evidence="3" id="KW-0560">Oxidoreductase</keyword>
<dbReference type="Pfam" id="PF00248">
    <property type="entry name" value="Aldo_ket_red"/>
    <property type="match status" value="1"/>
</dbReference>
<evidence type="ECO:0000313" key="5">
    <source>
        <dbReference type="EMBL" id="KAK3102422.1"/>
    </source>
</evidence>
<dbReference type="Gene3D" id="3.20.20.100">
    <property type="entry name" value="NADP-dependent oxidoreductase domain"/>
    <property type="match status" value="1"/>
</dbReference>
<dbReference type="SUPFAM" id="SSF51430">
    <property type="entry name" value="NAD(P)-linked oxidoreductase"/>
    <property type="match status" value="1"/>
</dbReference>
<organism evidence="5 6">
    <name type="scientific">Pinctada imbricata</name>
    <name type="common">Atlantic pearl-oyster</name>
    <name type="synonym">Pinctada martensii</name>
    <dbReference type="NCBI Taxonomy" id="66713"/>
    <lineage>
        <taxon>Eukaryota</taxon>
        <taxon>Metazoa</taxon>
        <taxon>Spiralia</taxon>
        <taxon>Lophotrochozoa</taxon>
        <taxon>Mollusca</taxon>
        <taxon>Bivalvia</taxon>
        <taxon>Autobranchia</taxon>
        <taxon>Pteriomorphia</taxon>
        <taxon>Pterioida</taxon>
        <taxon>Pterioidea</taxon>
        <taxon>Pteriidae</taxon>
        <taxon>Pinctada</taxon>
    </lineage>
</organism>
<protein>
    <recommendedName>
        <fullName evidence="4">NADP-dependent oxidoreductase domain-containing protein</fullName>
    </recommendedName>
</protein>
<keyword evidence="6" id="KW-1185">Reference proteome</keyword>
<evidence type="ECO:0000256" key="3">
    <source>
        <dbReference type="ARBA" id="ARBA00023002"/>
    </source>
</evidence>
<dbReference type="InterPro" id="IPR036812">
    <property type="entry name" value="NAD(P)_OxRdtase_dom_sf"/>
</dbReference>
<reference evidence="5" key="1">
    <citation type="submission" date="2019-08" db="EMBL/GenBank/DDBJ databases">
        <title>The improved chromosome-level genome for the pearl oyster Pinctada fucata martensii using PacBio sequencing and Hi-C.</title>
        <authorList>
            <person name="Zheng Z."/>
        </authorList>
    </citation>
    <scope>NUCLEOTIDE SEQUENCE</scope>
    <source>
        <strain evidence="5">ZZ-2019</strain>
        <tissue evidence="5">Adductor muscle</tissue>
    </source>
</reference>
<accession>A0AA89CAH8</accession>
<name>A0AA89CAH8_PINIB</name>
<feature type="domain" description="NADP-dependent oxidoreductase" evidence="4">
    <location>
        <begin position="16"/>
        <end position="77"/>
    </location>
</feature>
<evidence type="ECO:0000259" key="4">
    <source>
        <dbReference type="Pfam" id="PF00248"/>
    </source>
</evidence>
<dbReference type="PANTHER" id="PTHR43827">
    <property type="entry name" value="2,5-DIKETO-D-GLUCONIC ACID REDUCTASE"/>
    <property type="match status" value="1"/>
</dbReference>
<dbReference type="EMBL" id="VSWD01000005">
    <property type="protein sequence ID" value="KAK3102422.1"/>
    <property type="molecule type" value="Genomic_DNA"/>
</dbReference>
<evidence type="ECO:0000313" key="6">
    <source>
        <dbReference type="Proteomes" id="UP001186944"/>
    </source>
</evidence>
<dbReference type="AlphaFoldDB" id="A0AA89CAH8"/>
<dbReference type="GO" id="GO:0016616">
    <property type="term" value="F:oxidoreductase activity, acting on the CH-OH group of donors, NAD or NADP as acceptor"/>
    <property type="evidence" value="ECO:0007669"/>
    <property type="project" value="UniProtKB-ARBA"/>
</dbReference>
<keyword evidence="2" id="KW-0521">NADP</keyword>